<dbReference type="EMBL" id="JAGKQM010000012">
    <property type="protein sequence ID" value="KAH0896865.1"/>
    <property type="molecule type" value="Genomic_DNA"/>
</dbReference>
<organism evidence="1 2">
    <name type="scientific">Brassica napus</name>
    <name type="common">Rape</name>
    <dbReference type="NCBI Taxonomy" id="3708"/>
    <lineage>
        <taxon>Eukaryota</taxon>
        <taxon>Viridiplantae</taxon>
        <taxon>Streptophyta</taxon>
        <taxon>Embryophyta</taxon>
        <taxon>Tracheophyta</taxon>
        <taxon>Spermatophyta</taxon>
        <taxon>Magnoliopsida</taxon>
        <taxon>eudicotyledons</taxon>
        <taxon>Gunneridae</taxon>
        <taxon>Pentapetalae</taxon>
        <taxon>rosids</taxon>
        <taxon>malvids</taxon>
        <taxon>Brassicales</taxon>
        <taxon>Brassicaceae</taxon>
        <taxon>Brassiceae</taxon>
        <taxon>Brassica</taxon>
    </lineage>
</organism>
<evidence type="ECO:0000313" key="2">
    <source>
        <dbReference type="Proteomes" id="UP000824890"/>
    </source>
</evidence>
<dbReference type="Proteomes" id="UP000824890">
    <property type="component" value="Unassembled WGS sequence"/>
</dbReference>
<gene>
    <name evidence="1" type="ORF">HID58_046433</name>
</gene>
<name>A0ABQ8AWF1_BRANA</name>
<reference evidence="1 2" key="1">
    <citation type="submission" date="2021-05" db="EMBL/GenBank/DDBJ databases">
        <title>Genome Assembly of Synthetic Allotetraploid Brassica napus Reveals Homoeologous Exchanges between Subgenomes.</title>
        <authorList>
            <person name="Davis J.T."/>
        </authorList>
    </citation>
    <scope>NUCLEOTIDE SEQUENCE [LARGE SCALE GENOMIC DNA]</scope>
    <source>
        <strain evidence="2">cv. Da-Ae</strain>
        <tissue evidence="1">Seedling</tissue>
    </source>
</reference>
<proteinExistence type="predicted"/>
<accession>A0ABQ8AWF1</accession>
<sequence length="145" mass="16530">MVSFVGLIRDVEICPINHEVGTKPTSSVCFKTDNFVEKILKRLLQEAKSDGIEFLGRQRMLPLGLPSGEEESVCTDVFSRYRDLWRFSGQAFCLVCSKYESKFLTKHRTQSTLHQAKKILKSRLATYCTAQGRVSFFSMDLPVLI</sequence>
<protein>
    <submittedName>
        <fullName evidence="1">Uncharacterized protein</fullName>
    </submittedName>
</protein>
<keyword evidence="2" id="KW-1185">Reference proteome</keyword>
<comment type="caution">
    <text evidence="1">The sequence shown here is derived from an EMBL/GenBank/DDBJ whole genome shotgun (WGS) entry which is preliminary data.</text>
</comment>
<evidence type="ECO:0000313" key="1">
    <source>
        <dbReference type="EMBL" id="KAH0896865.1"/>
    </source>
</evidence>